<dbReference type="SUPFAM" id="SSF52540">
    <property type="entry name" value="P-loop containing nucleoside triphosphate hydrolases"/>
    <property type="match status" value="1"/>
</dbReference>
<dbReference type="InterPro" id="IPR011009">
    <property type="entry name" value="Kinase-like_dom_sf"/>
</dbReference>
<protein>
    <recommendedName>
        <fullName evidence="1">Aminoglycoside phosphotransferase domain-containing protein</fullName>
    </recommendedName>
</protein>
<keyword evidence="3" id="KW-1185">Reference proteome</keyword>
<dbReference type="Pfam" id="PF01636">
    <property type="entry name" value="APH"/>
    <property type="match status" value="1"/>
</dbReference>
<dbReference type="PANTHER" id="PTHR43883:SF1">
    <property type="entry name" value="GLUCONOKINASE"/>
    <property type="match status" value="1"/>
</dbReference>
<feature type="domain" description="Aminoglycoside phosphotransferase" evidence="1">
    <location>
        <begin position="122"/>
        <end position="271"/>
    </location>
</feature>
<evidence type="ECO:0000259" key="1">
    <source>
        <dbReference type="Pfam" id="PF01636"/>
    </source>
</evidence>
<accession>A0A1S8D3D1</accession>
<dbReference type="SUPFAM" id="SSF56112">
    <property type="entry name" value="Protein kinase-like (PK-like)"/>
    <property type="match status" value="1"/>
</dbReference>
<dbReference type="InterPro" id="IPR002575">
    <property type="entry name" value="Aminoglycoside_PTrfase"/>
</dbReference>
<proteinExistence type="predicted"/>
<dbReference type="InterPro" id="IPR052732">
    <property type="entry name" value="Cell-binding_unc_protein"/>
</dbReference>
<reference evidence="2" key="1">
    <citation type="submission" date="2016-12" db="EMBL/GenBank/DDBJ databases">
        <title>Draft genome sequence of Roseomonas mucosa strain AU37, isolated from a peripheral intravenous catheter.</title>
        <authorList>
            <person name="Choudhury M.A."/>
            <person name="Sidjabat H.E."/>
            <person name="Wailan A.M."/>
            <person name="Zhang L."/>
            <person name="Marsh N.M."/>
            <person name="Rickard C.M."/>
            <person name="Davies M."/>
            <person name="Mcmillan D.J."/>
        </authorList>
    </citation>
    <scope>NUCLEOTIDE SEQUENCE [LARGE SCALE GENOMIC DNA]</scope>
    <source>
        <strain evidence="2">AU37</strain>
    </source>
</reference>
<name>A0A1S8D3D1_9PROT</name>
<dbReference type="Proteomes" id="UP000054844">
    <property type="component" value="Unassembled WGS sequence"/>
</dbReference>
<sequence length="496" mass="52320">MSLPPEQRETGALLSRLTGAAAPLETHISAIYVGAERTLKLKKAVALSFLDFTGLEARERFCRRELEINAPAAPGIYHAVHAVTRAPGGPLRLDGDGEAVDWVLEMATLPADGFLNLIAARHGVDGTLADALGDTVAALHATQPVIEGLDSEAAMQRVLAGAVESCRRAGLPMPEVERLAGDLGAAFATRRGPLNARAAAGHVRRCHGDLHLGNLVLWPSGPMGRPVAFDALEFDEALATVDTGYDLAFLLMDLDRRASRAAANRTLSRYLGRTGDAGLLGGLAPWLSLRAMVRSYCEVLAGTDGLPYLRAARGYLEPAPPVLLAIGGLPGTGKSWLARALAPGIGVAPGAAVLRSDEIRKRLAGVEPETRLPPEAYTPARKAETYAAFLREAREALTGGHSVIADATFLDPAQRAGIEALAREAGCPFLGLWLEAPMTVLRDRIAARRHDASDADLAVLEASARRDPGPLTWEAVRADGDPVAAATALLARLQPA</sequence>
<dbReference type="AlphaFoldDB" id="A0A1S8D3D1"/>
<dbReference type="InterPro" id="IPR027417">
    <property type="entry name" value="P-loop_NTPase"/>
</dbReference>
<evidence type="ECO:0000313" key="3">
    <source>
        <dbReference type="Proteomes" id="UP000054844"/>
    </source>
</evidence>
<dbReference type="Gene3D" id="3.40.50.300">
    <property type="entry name" value="P-loop containing nucleotide triphosphate hydrolases"/>
    <property type="match status" value="1"/>
</dbReference>
<comment type="caution">
    <text evidence="2">The sequence shown here is derived from an EMBL/GenBank/DDBJ whole genome shotgun (WGS) entry which is preliminary data.</text>
</comment>
<gene>
    <name evidence="2" type="ORF">APZ41_012635</name>
</gene>
<dbReference type="EMBL" id="LLWF02000040">
    <property type="protein sequence ID" value="ONH82833.1"/>
    <property type="molecule type" value="Genomic_DNA"/>
</dbReference>
<dbReference type="Pfam" id="PF13671">
    <property type="entry name" value="AAA_33"/>
    <property type="match status" value="1"/>
</dbReference>
<organism evidence="2 3">
    <name type="scientific">Roseomonas mucosa</name>
    <dbReference type="NCBI Taxonomy" id="207340"/>
    <lineage>
        <taxon>Bacteria</taxon>
        <taxon>Pseudomonadati</taxon>
        <taxon>Pseudomonadota</taxon>
        <taxon>Alphaproteobacteria</taxon>
        <taxon>Acetobacterales</taxon>
        <taxon>Roseomonadaceae</taxon>
        <taxon>Roseomonas</taxon>
    </lineage>
</organism>
<dbReference type="STRING" id="207340.APZ41_012635"/>
<dbReference type="OrthoDB" id="9810277at2"/>
<dbReference type="PANTHER" id="PTHR43883">
    <property type="entry name" value="SLR0207 PROTEIN"/>
    <property type="match status" value="1"/>
</dbReference>
<dbReference type="RefSeq" id="WP_058389427.1">
    <property type="nucleotide sequence ID" value="NZ_LLWF02000040.1"/>
</dbReference>
<evidence type="ECO:0000313" key="2">
    <source>
        <dbReference type="EMBL" id="ONH82833.1"/>
    </source>
</evidence>
<dbReference type="Gene3D" id="3.90.1200.10">
    <property type="match status" value="1"/>
</dbReference>